<evidence type="ECO:0000256" key="7">
    <source>
        <dbReference type="ARBA" id="ARBA00023150"/>
    </source>
</evidence>
<keyword evidence="11" id="KW-1185">Reference proteome</keyword>
<evidence type="ECO:0000313" key="11">
    <source>
        <dbReference type="Proteomes" id="UP000480185"/>
    </source>
</evidence>
<dbReference type="Proteomes" id="UP000480185">
    <property type="component" value="Unassembled WGS sequence"/>
</dbReference>
<reference evidence="10 11" key="1">
    <citation type="submission" date="2019-11" db="EMBL/GenBank/DDBJ databases">
        <authorList>
            <person name="Li J."/>
        </authorList>
    </citation>
    <scope>NUCLEOTIDE SEQUENCE [LARGE SCALE GENOMIC DNA]</scope>
    <source>
        <strain evidence="10 11">J4</strain>
    </source>
</reference>
<protein>
    <recommendedName>
        <fullName evidence="8">Probable molybdenum cofactor guanylyltransferase</fullName>
        <shortName evidence="8">MoCo guanylyltransferase</shortName>
        <ecNumber evidence="8">2.7.7.77</ecNumber>
    </recommendedName>
    <alternativeName>
        <fullName evidence="8">GTP:molybdopterin guanylyltransferase</fullName>
    </alternativeName>
    <alternativeName>
        <fullName evidence="8">Mo-MPT guanylyltransferase</fullName>
    </alternativeName>
    <alternativeName>
        <fullName evidence="8">Molybdopterin guanylyltransferase</fullName>
    </alternativeName>
    <alternativeName>
        <fullName evidence="8">Molybdopterin-guanine dinucleotide synthase</fullName>
        <shortName evidence="8">MGD synthase</shortName>
    </alternativeName>
</protein>
<keyword evidence="7 8" id="KW-0501">Molybdenum cofactor biosynthesis</keyword>
<comment type="caution">
    <text evidence="8">Lacks conserved residue(s) required for the propagation of feature annotation.</text>
</comment>
<dbReference type="SUPFAM" id="SSF53448">
    <property type="entry name" value="Nucleotide-diphospho-sugar transferases"/>
    <property type="match status" value="1"/>
</dbReference>
<dbReference type="InterPro" id="IPR029044">
    <property type="entry name" value="Nucleotide-diphossugar_trans"/>
</dbReference>
<evidence type="ECO:0000313" key="10">
    <source>
        <dbReference type="EMBL" id="MRG85658.1"/>
    </source>
</evidence>
<dbReference type="PANTHER" id="PTHR19136">
    <property type="entry name" value="MOLYBDENUM COFACTOR GUANYLYLTRANSFERASE"/>
    <property type="match status" value="1"/>
</dbReference>
<evidence type="ECO:0000256" key="2">
    <source>
        <dbReference type="ARBA" id="ARBA00022679"/>
    </source>
</evidence>
<feature type="binding site" evidence="8">
    <location>
        <begin position="22"/>
        <end position="24"/>
    </location>
    <ligand>
        <name>GTP</name>
        <dbReference type="ChEBI" id="CHEBI:37565"/>
    </ligand>
</feature>
<feature type="binding site" evidence="8">
    <location>
        <position position="35"/>
    </location>
    <ligand>
        <name>GTP</name>
        <dbReference type="ChEBI" id="CHEBI:37565"/>
    </ligand>
</feature>
<evidence type="ECO:0000259" key="9">
    <source>
        <dbReference type="Pfam" id="PF12804"/>
    </source>
</evidence>
<feature type="binding site" evidence="8">
    <location>
        <position position="83"/>
    </location>
    <ligand>
        <name>GTP</name>
        <dbReference type="ChEBI" id="CHEBI:37565"/>
    </ligand>
</feature>
<keyword evidence="3 8" id="KW-0479">Metal-binding</keyword>
<accession>A0A6G1X4A2</accession>
<comment type="function">
    <text evidence="8">Transfers a GMP moiety from GTP to Mo-molybdopterin (Mo-MPT) cofactor (Moco or molybdenum cofactor) to form Mo-molybdopterin guanine dinucleotide (Mo-MGD) cofactor.</text>
</comment>
<evidence type="ECO:0000256" key="1">
    <source>
        <dbReference type="ARBA" id="ARBA00022490"/>
    </source>
</evidence>
<feature type="binding site" evidence="8">
    <location>
        <position position="112"/>
    </location>
    <ligand>
        <name>Mg(2+)</name>
        <dbReference type="ChEBI" id="CHEBI:18420"/>
    </ligand>
</feature>
<keyword evidence="1 8" id="KW-0963">Cytoplasm</keyword>
<dbReference type="PANTHER" id="PTHR19136:SF81">
    <property type="entry name" value="MOLYBDENUM COFACTOR GUANYLYLTRANSFERASE"/>
    <property type="match status" value="1"/>
</dbReference>
<dbReference type="GO" id="GO:0005737">
    <property type="term" value="C:cytoplasm"/>
    <property type="evidence" value="ECO:0007669"/>
    <property type="project" value="UniProtKB-SubCell"/>
</dbReference>
<dbReference type="CDD" id="cd02503">
    <property type="entry name" value="MobA"/>
    <property type="match status" value="1"/>
</dbReference>
<comment type="cofactor">
    <cofactor evidence="8">
        <name>Mg(2+)</name>
        <dbReference type="ChEBI" id="CHEBI:18420"/>
    </cofactor>
</comment>
<comment type="caution">
    <text evidence="10">The sequence shown here is derived from an EMBL/GenBank/DDBJ whole genome shotgun (WGS) entry which is preliminary data.</text>
</comment>
<dbReference type="HAMAP" id="MF_00316">
    <property type="entry name" value="MobA"/>
    <property type="match status" value="1"/>
</dbReference>
<comment type="subcellular location">
    <subcellularLocation>
        <location evidence="8">Cytoplasm</location>
    </subcellularLocation>
</comment>
<comment type="similarity">
    <text evidence="8">Belongs to the MobA family.</text>
</comment>
<keyword evidence="5 8" id="KW-0460">Magnesium</keyword>
<keyword evidence="4 8" id="KW-0547">Nucleotide-binding</keyword>
<dbReference type="GO" id="GO:0046872">
    <property type="term" value="F:metal ion binding"/>
    <property type="evidence" value="ECO:0007669"/>
    <property type="project" value="UniProtKB-KW"/>
</dbReference>
<proteinExistence type="inferred from homology"/>
<feature type="binding site" evidence="8">
    <location>
        <position position="112"/>
    </location>
    <ligand>
        <name>GTP</name>
        <dbReference type="ChEBI" id="CHEBI:37565"/>
    </ligand>
</feature>
<dbReference type="Pfam" id="PF12804">
    <property type="entry name" value="NTP_transf_3"/>
    <property type="match status" value="1"/>
</dbReference>
<organism evidence="10 11">
    <name type="scientific">Salinibacillus xinjiangensis</name>
    <dbReference type="NCBI Taxonomy" id="1229268"/>
    <lineage>
        <taxon>Bacteria</taxon>
        <taxon>Bacillati</taxon>
        <taxon>Bacillota</taxon>
        <taxon>Bacilli</taxon>
        <taxon>Bacillales</taxon>
        <taxon>Bacillaceae</taxon>
        <taxon>Salinibacillus</taxon>
    </lineage>
</organism>
<feature type="domain" description="MobA-like NTP transferase" evidence="9">
    <location>
        <begin position="19"/>
        <end position="174"/>
    </location>
</feature>
<sequence length="218" mass="24879">MRIRNKGKLIMDVNTSLTGVILAGGKNRRMGGSDKALLTLGEKTILERQIEQINKLAIEIILVTNQPKRYHPFLTDNIQCTRDKIPGHGPISGIHAAMLKATGTSLWVVGCDMPFVSPYAAKEMLDVKESSNYDVVVPYINHHLHPLHGIYDKACLGNITNMIHQQQFKLRELFEYIGFYEANEAFFQSKKIPLQFVYNMNTPEDYEKAKKMGERYYD</sequence>
<evidence type="ECO:0000256" key="5">
    <source>
        <dbReference type="ARBA" id="ARBA00022842"/>
    </source>
</evidence>
<gene>
    <name evidence="8" type="primary">mobA</name>
    <name evidence="10" type="ORF">GH754_04835</name>
</gene>
<dbReference type="EMBL" id="WJNH01000002">
    <property type="protein sequence ID" value="MRG85658.1"/>
    <property type="molecule type" value="Genomic_DNA"/>
</dbReference>
<dbReference type="Gene3D" id="3.90.550.10">
    <property type="entry name" value="Spore Coat Polysaccharide Biosynthesis Protein SpsA, Chain A"/>
    <property type="match status" value="1"/>
</dbReference>
<dbReference type="EC" id="2.7.7.77" evidence="8"/>
<dbReference type="InterPro" id="IPR013482">
    <property type="entry name" value="Molybde_CF_guanTrfase"/>
</dbReference>
<comment type="domain">
    <text evidence="8">The N-terminal domain determines nucleotide recognition and specific binding, while the C-terminal domain determines the specific binding to the target protein.</text>
</comment>
<comment type="catalytic activity">
    <reaction evidence="8">
        <text>Mo-molybdopterin + GTP + H(+) = Mo-molybdopterin guanine dinucleotide + diphosphate</text>
        <dbReference type="Rhea" id="RHEA:34243"/>
        <dbReference type="ChEBI" id="CHEBI:15378"/>
        <dbReference type="ChEBI" id="CHEBI:33019"/>
        <dbReference type="ChEBI" id="CHEBI:37565"/>
        <dbReference type="ChEBI" id="CHEBI:71302"/>
        <dbReference type="ChEBI" id="CHEBI:71310"/>
        <dbReference type="EC" id="2.7.7.77"/>
    </reaction>
</comment>
<evidence type="ECO:0000256" key="6">
    <source>
        <dbReference type="ARBA" id="ARBA00023134"/>
    </source>
</evidence>
<dbReference type="AlphaFoldDB" id="A0A6G1X4A2"/>
<keyword evidence="2 8" id="KW-0808">Transferase</keyword>
<dbReference type="GO" id="GO:0061603">
    <property type="term" value="F:molybdenum cofactor guanylyltransferase activity"/>
    <property type="evidence" value="ECO:0007669"/>
    <property type="project" value="UniProtKB-EC"/>
</dbReference>
<dbReference type="GO" id="GO:0006777">
    <property type="term" value="P:Mo-molybdopterin cofactor biosynthetic process"/>
    <property type="evidence" value="ECO:0007669"/>
    <property type="project" value="UniProtKB-KW"/>
</dbReference>
<evidence type="ECO:0000256" key="3">
    <source>
        <dbReference type="ARBA" id="ARBA00022723"/>
    </source>
</evidence>
<name>A0A6G1X4A2_9BACI</name>
<keyword evidence="6 8" id="KW-0342">GTP-binding</keyword>
<dbReference type="OrthoDB" id="9788394at2"/>
<dbReference type="GO" id="GO:0005525">
    <property type="term" value="F:GTP binding"/>
    <property type="evidence" value="ECO:0007669"/>
    <property type="project" value="UniProtKB-UniRule"/>
</dbReference>
<evidence type="ECO:0000256" key="4">
    <source>
        <dbReference type="ARBA" id="ARBA00022741"/>
    </source>
</evidence>
<evidence type="ECO:0000256" key="8">
    <source>
        <dbReference type="HAMAP-Rule" id="MF_00316"/>
    </source>
</evidence>
<dbReference type="InterPro" id="IPR025877">
    <property type="entry name" value="MobA-like_NTP_Trfase"/>
</dbReference>